<dbReference type="GO" id="GO:0015297">
    <property type="term" value="F:antiporter activity"/>
    <property type="evidence" value="ECO:0007669"/>
    <property type="project" value="InterPro"/>
</dbReference>
<feature type="transmembrane region" description="Helical" evidence="6">
    <location>
        <begin position="34"/>
        <end position="58"/>
    </location>
</feature>
<feature type="transmembrane region" description="Helical" evidence="6">
    <location>
        <begin position="156"/>
        <end position="173"/>
    </location>
</feature>
<feature type="transmembrane region" description="Helical" evidence="6">
    <location>
        <begin position="259"/>
        <end position="278"/>
    </location>
</feature>
<feature type="transmembrane region" description="Helical" evidence="6">
    <location>
        <begin position="115"/>
        <end position="136"/>
    </location>
</feature>
<dbReference type="InterPro" id="IPR045069">
    <property type="entry name" value="MATE_euk"/>
</dbReference>
<comment type="caution">
    <text evidence="7">The sequence shown here is derived from an EMBL/GenBank/DDBJ whole genome shotgun (WGS) entry which is preliminary data.</text>
</comment>
<evidence type="ECO:0000313" key="8">
    <source>
        <dbReference type="Proteomes" id="UP001415857"/>
    </source>
</evidence>
<comment type="similarity">
    <text evidence="2">Belongs to the multi antimicrobial extrusion (MATE) (TC 2.A.66.1) family.</text>
</comment>
<dbReference type="Pfam" id="PF01554">
    <property type="entry name" value="MatE"/>
    <property type="match status" value="2"/>
</dbReference>
<dbReference type="CDD" id="cd13132">
    <property type="entry name" value="MATE_eukaryotic"/>
    <property type="match status" value="1"/>
</dbReference>
<accession>A0AAP0X6J7</accession>
<sequence length="393" mass="42985">MEEKPGDMMQLRSGLLGRQKIEEKGWIDESKKMWSIAGPASLAQVVEFSIGFVTLAFVGHLGEVELAAVSLVQTLVEGLVYGFMLGMGSALETLCGQAVGTRHFNMLGIYLQRSLIITGATACLLIPIYVFTSPLLKLLKQNENISELAGEYSKWVIPQLFAYAINFPIQFLLQAQSKIWVMTTISKVALLGDMVLQCSDPHSGLVKESRIAVDSISICMNLELWTLTISVGFFAAVSVRVSNELGAGNPEAAKFSVEVAIITSILFGILFSCVILATQRDFPKLFSQNPQVIKETSKMGYFLAATIVVSSIQPVHGMAVGAGWRFLVALISTGCYYIFGLPIGASLCYKFNVGVRGIWSGVLAGCLLQTISLLFIMLRTDWRKEESILNFIH</sequence>
<evidence type="ECO:0000256" key="3">
    <source>
        <dbReference type="ARBA" id="ARBA00022692"/>
    </source>
</evidence>
<dbReference type="PANTHER" id="PTHR11206">
    <property type="entry name" value="MULTIDRUG RESISTANCE PROTEIN"/>
    <property type="match status" value="1"/>
</dbReference>
<evidence type="ECO:0000256" key="5">
    <source>
        <dbReference type="ARBA" id="ARBA00023136"/>
    </source>
</evidence>
<organism evidence="7 8">
    <name type="scientific">Liquidambar formosana</name>
    <name type="common">Formosan gum</name>
    <dbReference type="NCBI Taxonomy" id="63359"/>
    <lineage>
        <taxon>Eukaryota</taxon>
        <taxon>Viridiplantae</taxon>
        <taxon>Streptophyta</taxon>
        <taxon>Embryophyta</taxon>
        <taxon>Tracheophyta</taxon>
        <taxon>Spermatophyta</taxon>
        <taxon>Magnoliopsida</taxon>
        <taxon>eudicotyledons</taxon>
        <taxon>Gunneridae</taxon>
        <taxon>Pentapetalae</taxon>
        <taxon>Saxifragales</taxon>
        <taxon>Altingiaceae</taxon>
        <taxon>Liquidambar</taxon>
    </lineage>
</organism>
<reference evidence="7 8" key="1">
    <citation type="journal article" date="2024" name="Plant J.">
        <title>Genome sequences and population genomics reveal climatic adaptation and genomic divergence between two closely related sweetgum species.</title>
        <authorList>
            <person name="Xu W.Q."/>
            <person name="Ren C.Q."/>
            <person name="Zhang X.Y."/>
            <person name="Comes H.P."/>
            <person name="Liu X.H."/>
            <person name="Li Y.G."/>
            <person name="Kettle C.J."/>
            <person name="Jalonen R."/>
            <person name="Gaisberger H."/>
            <person name="Ma Y.Z."/>
            <person name="Qiu Y.X."/>
        </authorList>
    </citation>
    <scope>NUCLEOTIDE SEQUENCE [LARGE SCALE GENOMIC DNA]</scope>
    <source>
        <strain evidence="7">Hangzhou</strain>
    </source>
</reference>
<dbReference type="AlphaFoldDB" id="A0AAP0X6J7"/>
<evidence type="ECO:0000256" key="4">
    <source>
        <dbReference type="ARBA" id="ARBA00022989"/>
    </source>
</evidence>
<dbReference type="GO" id="GO:0042910">
    <property type="term" value="F:xenobiotic transmembrane transporter activity"/>
    <property type="evidence" value="ECO:0007669"/>
    <property type="project" value="InterPro"/>
</dbReference>
<keyword evidence="5 6" id="KW-0472">Membrane</keyword>
<evidence type="ECO:0008006" key="9">
    <source>
        <dbReference type="Google" id="ProtNLM"/>
    </source>
</evidence>
<evidence type="ECO:0000256" key="1">
    <source>
        <dbReference type="ARBA" id="ARBA00004141"/>
    </source>
</evidence>
<dbReference type="Proteomes" id="UP001415857">
    <property type="component" value="Unassembled WGS sequence"/>
</dbReference>
<feature type="transmembrane region" description="Helical" evidence="6">
    <location>
        <begin position="322"/>
        <end position="345"/>
    </location>
</feature>
<keyword evidence="8" id="KW-1185">Reference proteome</keyword>
<name>A0AAP0X6J7_LIQFO</name>
<keyword evidence="4 6" id="KW-1133">Transmembrane helix</keyword>
<evidence type="ECO:0000313" key="7">
    <source>
        <dbReference type="EMBL" id="KAK9287050.1"/>
    </source>
</evidence>
<protein>
    <recommendedName>
        <fullName evidence="9">Protein DETOXIFICATION</fullName>
    </recommendedName>
</protein>
<gene>
    <name evidence="7" type="ORF">L1049_015459</name>
</gene>
<dbReference type="InterPro" id="IPR002528">
    <property type="entry name" value="MATE_fam"/>
</dbReference>
<proteinExistence type="inferred from homology"/>
<feature type="transmembrane region" description="Helical" evidence="6">
    <location>
        <begin position="218"/>
        <end position="239"/>
    </location>
</feature>
<dbReference type="GO" id="GO:1990961">
    <property type="term" value="P:xenobiotic detoxification by transmembrane export across the plasma membrane"/>
    <property type="evidence" value="ECO:0007669"/>
    <property type="project" value="InterPro"/>
</dbReference>
<feature type="transmembrane region" description="Helical" evidence="6">
    <location>
        <begin position="78"/>
        <end position="95"/>
    </location>
</feature>
<keyword evidence="3 6" id="KW-0812">Transmembrane</keyword>
<comment type="subcellular location">
    <subcellularLocation>
        <location evidence="1">Membrane</location>
        <topology evidence="1">Multi-pass membrane protein</topology>
    </subcellularLocation>
</comment>
<evidence type="ECO:0000256" key="6">
    <source>
        <dbReference type="SAM" id="Phobius"/>
    </source>
</evidence>
<feature type="transmembrane region" description="Helical" evidence="6">
    <location>
        <begin position="357"/>
        <end position="378"/>
    </location>
</feature>
<evidence type="ECO:0000256" key="2">
    <source>
        <dbReference type="ARBA" id="ARBA00010199"/>
    </source>
</evidence>
<feature type="transmembrane region" description="Helical" evidence="6">
    <location>
        <begin position="299"/>
        <end position="316"/>
    </location>
</feature>
<dbReference type="EMBL" id="JBBPBK010000004">
    <property type="protein sequence ID" value="KAK9287050.1"/>
    <property type="molecule type" value="Genomic_DNA"/>
</dbReference>
<dbReference type="GO" id="GO:0016020">
    <property type="term" value="C:membrane"/>
    <property type="evidence" value="ECO:0007669"/>
    <property type="project" value="UniProtKB-SubCell"/>
</dbReference>